<dbReference type="PANTHER" id="PTHR22752">
    <property type="entry name" value="G PROTEIN-COUPLED RECEPTOR"/>
    <property type="match status" value="1"/>
</dbReference>
<evidence type="ECO:0000313" key="14">
    <source>
        <dbReference type="RefSeq" id="XP_031573812.1"/>
    </source>
</evidence>
<keyword evidence="9 10" id="KW-0807">Transducer</keyword>
<dbReference type="GO" id="GO:0005886">
    <property type="term" value="C:plasma membrane"/>
    <property type="evidence" value="ECO:0007669"/>
    <property type="project" value="UniProtKB-SubCell"/>
</dbReference>
<gene>
    <name evidence="14" type="primary">LOC116307676</name>
</gene>
<feature type="transmembrane region" description="Helical" evidence="11">
    <location>
        <begin position="67"/>
        <end position="89"/>
    </location>
</feature>
<proteinExistence type="inferred from homology"/>
<name>A0A6P8J2J3_ACTTE</name>
<dbReference type="Gene3D" id="1.20.1070.10">
    <property type="entry name" value="Rhodopsin 7-helix transmembrane proteins"/>
    <property type="match status" value="1"/>
</dbReference>
<dbReference type="GeneID" id="116307676"/>
<evidence type="ECO:0000256" key="2">
    <source>
        <dbReference type="ARBA" id="ARBA00010663"/>
    </source>
</evidence>
<dbReference type="GO" id="GO:0004983">
    <property type="term" value="F:neuropeptide Y receptor activity"/>
    <property type="evidence" value="ECO:0007669"/>
    <property type="project" value="InterPro"/>
</dbReference>
<evidence type="ECO:0000256" key="1">
    <source>
        <dbReference type="ARBA" id="ARBA00004651"/>
    </source>
</evidence>
<feature type="transmembrane region" description="Helical" evidence="11">
    <location>
        <begin position="137"/>
        <end position="163"/>
    </location>
</feature>
<keyword evidence="6 10" id="KW-0297">G-protein coupled receptor</keyword>
<dbReference type="RefSeq" id="XP_031573812.1">
    <property type="nucleotide sequence ID" value="XM_031717952.1"/>
</dbReference>
<evidence type="ECO:0000256" key="9">
    <source>
        <dbReference type="ARBA" id="ARBA00023224"/>
    </source>
</evidence>
<dbReference type="OrthoDB" id="10063595at2759"/>
<feature type="transmembrane region" description="Helical" evidence="11">
    <location>
        <begin position="95"/>
        <end position="125"/>
    </location>
</feature>
<dbReference type="InterPro" id="IPR017452">
    <property type="entry name" value="GPCR_Rhodpsn_7TM"/>
</dbReference>
<organism evidence="13 14">
    <name type="scientific">Actinia tenebrosa</name>
    <name type="common">Australian red waratah sea anemone</name>
    <dbReference type="NCBI Taxonomy" id="6105"/>
    <lineage>
        <taxon>Eukaryota</taxon>
        <taxon>Metazoa</taxon>
        <taxon>Cnidaria</taxon>
        <taxon>Anthozoa</taxon>
        <taxon>Hexacorallia</taxon>
        <taxon>Actiniaria</taxon>
        <taxon>Actiniidae</taxon>
        <taxon>Actinia</taxon>
    </lineage>
</organism>
<dbReference type="InParanoid" id="A0A6P8J2J3"/>
<dbReference type="PROSITE" id="PS00237">
    <property type="entry name" value="G_PROTEIN_RECEP_F1_1"/>
    <property type="match status" value="1"/>
</dbReference>
<evidence type="ECO:0000256" key="7">
    <source>
        <dbReference type="ARBA" id="ARBA00023136"/>
    </source>
</evidence>
<dbReference type="CDD" id="cd00637">
    <property type="entry name" value="7tm_classA_rhodopsin-like"/>
    <property type="match status" value="1"/>
</dbReference>
<dbReference type="InterPro" id="IPR000276">
    <property type="entry name" value="GPCR_Rhodpsn"/>
</dbReference>
<keyword evidence="7 11" id="KW-0472">Membrane</keyword>
<evidence type="ECO:0000256" key="6">
    <source>
        <dbReference type="ARBA" id="ARBA00023040"/>
    </source>
</evidence>
<evidence type="ECO:0000256" key="10">
    <source>
        <dbReference type="RuleBase" id="RU000688"/>
    </source>
</evidence>
<evidence type="ECO:0000259" key="12">
    <source>
        <dbReference type="PROSITE" id="PS50262"/>
    </source>
</evidence>
<keyword evidence="8 10" id="KW-0675">Receptor</keyword>
<dbReference type="SMART" id="SM01381">
    <property type="entry name" value="7TM_GPCR_Srsx"/>
    <property type="match status" value="1"/>
</dbReference>
<evidence type="ECO:0000313" key="13">
    <source>
        <dbReference type="Proteomes" id="UP000515163"/>
    </source>
</evidence>
<dbReference type="PRINTS" id="PR01012">
    <property type="entry name" value="NRPEPTIDEYR"/>
</dbReference>
<sequence length="387" mass="43846">MTFSNNSSKTSVTIAGDSLSYQNKPLLVLVVQAITMFFMIVVSTLANGVICHCILKNRSLRTVTNIFILNLATSDFLLSILCMPFALVSCIVDDWIFGGLMCSISGLILSTLCIASILTLVLVAIDRYLAIKHPLKYCVYLTNKACVCMLAFVWLVAAIFSLLPALGWGSGYAYIKVESICRPEFGTPQKDNGFTSFLFATCFVIPFAILAFLYISILWTARKQFRQVHHAPKLNVINVQPQEQEIVRNIHRHSNREKTFTSDNTEITSATNTIRTKRLYNSKNISKRKHKARGFKMLLLIVAAFIICWSPHFILIFYSSLNRITIPLSVKALTTWLTFLNSSMNPFLYGFLNGKFRSSIKNFLGDKILCCRWWKTNEDSQVFHINH</sequence>
<dbReference type="AlphaFoldDB" id="A0A6P8J2J3"/>
<dbReference type="SUPFAM" id="SSF81321">
    <property type="entry name" value="Family A G protein-coupled receptor-like"/>
    <property type="match status" value="1"/>
</dbReference>
<accession>A0A6P8J2J3</accession>
<keyword evidence="5 11" id="KW-1133">Transmembrane helix</keyword>
<feature type="transmembrane region" description="Helical" evidence="11">
    <location>
        <begin position="333"/>
        <end position="352"/>
    </location>
</feature>
<dbReference type="PRINTS" id="PR00237">
    <property type="entry name" value="GPCRRHODOPSN"/>
</dbReference>
<dbReference type="PROSITE" id="PS50262">
    <property type="entry name" value="G_PROTEIN_RECEP_F1_2"/>
    <property type="match status" value="1"/>
</dbReference>
<evidence type="ECO:0000256" key="8">
    <source>
        <dbReference type="ARBA" id="ARBA00023170"/>
    </source>
</evidence>
<comment type="similarity">
    <text evidence="2 10">Belongs to the G-protein coupled receptor 1 family.</text>
</comment>
<feature type="domain" description="G-protein coupled receptors family 1 profile" evidence="12">
    <location>
        <begin position="46"/>
        <end position="349"/>
    </location>
</feature>
<evidence type="ECO:0000256" key="11">
    <source>
        <dbReference type="SAM" id="Phobius"/>
    </source>
</evidence>
<dbReference type="Proteomes" id="UP000515163">
    <property type="component" value="Unplaced"/>
</dbReference>
<feature type="transmembrane region" description="Helical" evidence="11">
    <location>
        <begin position="297"/>
        <end position="321"/>
    </location>
</feature>
<feature type="transmembrane region" description="Helical" evidence="11">
    <location>
        <begin position="26"/>
        <end position="55"/>
    </location>
</feature>
<comment type="subcellular location">
    <subcellularLocation>
        <location evidence="1">Cell membrane</location>
        <topology evidence="1">Multi-pass membrane protein</topology>
    </subcellularLocation>
</comment>
<dbReference type="FunCoup" id="A0A6P8J2J3">
    <property type="interactions" value="484"/>
</dbReference>
<dbReference type="KEGG" id="aten:116307676"/>
<dbReference type="InterPro" id="IPR000611">
    <property type="entry name" value="NPY_rcpt"/>
</dbReference>
<evidence type="ECO:0000256" key="4">
    <source>
        <dbReference type="ARBA" id="ARBA00022692"/>
    </source>
</evidence>
<dbReference type="Pfam" id="PF00001">
    <property type="entry name" value="7tm_1"/>
    <property type="match status" value="1"/>
</dbReference>
<protein>
    <submittedName>
        <fullName evidence="14">D(2)-like dopamine receptor</fullName>
    </submittedName>
</protein>
<reference evidence="14" key="1">
    <citation type="submission" date="2025-08" db="UniProtKB">
        <authorList>
            <consortium name="RefSeq"/>
        </authorList>
    </citation>
    <scope>IDENTIFICATION</scope>
    <source>
        <tissue evidence="14">Tentacle</tissue>
    </source>
</reference>
<keyword evidence="3" id="KW-1003">Cell membrane</keyword>
<evidence type="ECO:0000256" key="5">
    <source>
        <dbReference type="ARBA" id="ARBA00022989"/>
    </source>
</evidence>
<keyword evidence="13" id="KW-1185">Reference proteome</keyword>
<feature type="transmembrane region" description="Helical" evidence="11">
    <location>
        <begin position="197"/>
        <end position="219"/>
    </location>
</feature>
<dbReference type="PANTHER" id="PTHR22752:SF14">
    <property type="entry name" value="G-PROTEIN COUPLED RECEPTORS FAMILY 1 PROFILE DOMAIN-CONTAINING PROTEIN"/>
    <property type="match status" value="1"/>
</dbReference>
<keyword evidence="4 10" id="KW-0812">Transmembrane</keyword>
<evidence type="ECO:0000256" key="3">
    <source>
        <dbReference type="ARBA" id="ARBA00022475"/>
    </source>
</evidence>